<dbReference type="EMBL" id="VFPQ01000001">
    <property type="protein sequence ID" value="TQM75923.1"/>
    <property type="molecule type" value="Genomic_DNA"/>
</dbReference>
<dbReference type="InterPro" id="IPR041191">
    <property type="entry name" value="pPIWI_RE_Y"/>
</dbReference>
<gene>
    <name evidence="3" type="ORF">FHX40_2646</name>
</gene>
<dbReference type="Pfam" id="PF18156">
    <property type="entry name" value="pPIWI_RE_Y"/>
    <property type="match status" value="1"/>
</dbReference>
<dbReference type="InterPro" id="IPR040828">
    <property type="entry name" value="pPIWI_RE_REase"/>
</dbReference>
<evidence type="ECO:0008006" key="5">
    <source>
        <dbReference type="Google" id="ProtNLM"/>
    </source>
</evidence>
<protein>
    <recommendedName>
        <fullName evidence="5">REase associating with pPIWI RE domain-containing protein</fullName>
    </recommendedName>
</protein>
<feature type="domain" description="pPIWI-RE three-gene island" evidence="2">
    <location>
        <begin position="8"/>
        <end position="149"/>
    </location>
</feature>
<organism evidence="3 4">
    <name type="scientific">Thermopolyspora flexuosa</name>
    <dbReference type="NCBI Taxonomy" id="103836"/>
    <lineage>
        <taxon>Bacteria</taxon>
        <taxon>Bacillati</taxon>
        <taxon>Actinomycetota</taxon>
        <taxon>Actinomycetes</taxon>
        <taxon>Streptosporangiales</taxon>
        <taxon>Streptosporangiaceae</taxon>
        <taxon>Thermopolyspora</taxon>
    </lineage>
</organism>
<feature type="domain" description="REase associating with pPIWI RE" evidence="1">
    <location>
        <begin position="254"/>
        <end position="358"/>
    </location>
</feature>
<proteinExistence type="predicted"/>
<name>A0A543IZC1_9ACTN</name>
<dbReference type="AlphaFoldDB" id="A0A543IZC1"/>
<evidence type="ECO:0000259" key="2">
    <source>
        <dbReference type="Pfam" id="PF18156"/>
    </source>
</evidence>
<evidence type="ECO:0000313" key="4">
    <source>
        <dbReference type="Proteomes" id="UP000319213"/>
    </source>
</evidence>
<dbReference type="RefSeq" id="WP_170198827.1">
    <property type="nucleotide sequence ID" value="NZ_BMPV01000001.1"/>
</dbReference>
<comment type="caution">
    <text evidence="3">The sequence shown here is derived from an EMBL/GenBank/DDBJ whole genome shotgun (WGS) entry which is preliminary data.</text>
</comment>
<evidence type="ECO:0000313" key="3">
    <source>
        <dbReference type="EMBL" id="TQM75923.1"/>
    </source>
</evidence>
<reference evidence="3 4" key="1">
    <citation type="submission" date="2019-06" db="EMBL/GenBank/DDBJ databases">
        <title>Sequencing the genomes of 1000 actinobacteria strains.</title>
        <authorList>
            <person name="Klenk H.-P."/>
        </authorList>
    </citation>
    <scope>NUCLEOTIDE SEQUENCE [LARGE SCALE GENOMIC DNA]</scope>
    <source>
        <strain evidence="3 4">DSM 43186</strain>
    </source>
</reference>
<keyword evidence="4" id="KW-1185">Reference proteome</keyword>
<dbReference type="Pfam" id="PF18154">
    <property type="entry name" value="pPIWI_RE_REase"/>
    <property type="match status" value="1"/>
</dbReference>
<accession>A0A543IZC1</accession>
<sequence length="359" mass="40355">MHPLAKPVTAALRAGYAWSVRRERPEAWREMARMTGVIMHHLGPGRGPTTPVELAARLRKPLGEWMPVDDPDLAGLVILDADDRLTPDTYDIGCDYTVELLDPAASAWLPRWRTHRAEQVENAAFQRLVSGDDETYAIGRRFLVEHPAGDGNEILRLLNELGIPRLVEYREIGVDRQWRGWWWGCPVCRWPMSVSASGVVSCRFRPHGAVYSLLPGRRPRLQPQPGAPAAGPARPAEGAVCVDESIWRHIVVPGVVEVRLRDRLAKLPGVTADLYPLKDTYDIAVRRTGEATWSYTLDVKDYASPAALAAKLRERPVEAEYIVVPDYRSPRLTELKRLLPGMEIVTESGIYRQIKRDLT</sequence>
<dbReference type="Proteomes" id="UP000319213">
    <property type="component" value="Unassembled WGS sequence"/>
</dbReference>
<evidence type="ECO:0000259" key="1">
    <source>
        <dbReference type="Pfam" id="PF18154"/>
    </source>
</evidence>